<dbReference type="GO" id="GO:0005730">
    <property type="term" value="C:nucleolus"/>
    <property type="evidence" value="ECO:0007669"/>
    <property type="project" value="UniProtKB-SubCell"/>
</dbReference>
<comment type="similarity">
    <text evidence="2">Belongs to the Clp1 family. NOL9/GRC3 subfamily.</text>
</comment>
<dbReference type="Proteomes" id="UP000625711">
    <property type="component" value="Unassembled WGS sequence"/>
</dbReference>
<reference evidence="14" key="1">
    <citation type="submission" date="2020-08" db="EMBL/GenBank/DDBJ databases">
        <title>Genome sequencing and assembly of the red palm weevil Rhynchophorus ferrugineus.</title>
        <authorList>
            <person name="Dias G.B."/>
            <person name="Bergman C.M."/>
            <person name="Manee M."/>
        </authorList>
    </citation>
    <scope>NUCLEOTIDE SEQUENCE</scope>
    <source>
        <strain evidence="14">AA-2017</strain>
        <tissue evidence="14">Whole larva</tissue>
    </source>
</reference>
<protein>
    <recommendedName>
        <fullName evidence="9">Polynucleotide 5'-hydroxyl-kinase NOL9</fullName>
    </recommendedName>
</protein>
<dbReference type="OrthoDB" id="2405412at2759"/>
<evidence type="ECO:0000256" key="6">
    <source>
        <dbReference type="ARBA" id="ARBA00022777"/>
    </source>
</evidence>
<keyword evidence="4" id="KW-0808">Transferase</keyword>
<evidence type="ECO:0000256" key="8">
    <source>
        <dbReference type="ARBA" id="ARBA00023242"/>
    </source>
</evidence>
<dbReference type="Pfam" id="PF16575">
    <property type="entry name" value="CLP1_P"/>
    <property type="match status" value="1"/>
</dbReference>
<feature type="domain" description="Clp1 P-loop" evidence="11">
    <location>
        <begin position="571"/>
        <end position="722"/>
    </location>
</feature>
<feature type="compositionally biased region" description="Basic and acidic residues" evidence="10">
    <location>
        <begin position="113"/>
        <end position="127"/>
    </location>
</feature>
<evidence type="ECO:0000256" key="4">
    <source>
        <dbReference type="ARBA" id="ARBA00022679"/>
    </source>
</evidence>
<keyword evidence="3" id="KW-0698">rRNA processing</keyword>
<proteinExistence type="inferred from homology"/>
<evidence type="ECO:0000256" key="10">
    <source>
        <dbReference type="SAM" id="MobiDB-lite"/>
    </source>
</evidence>
<evidence type="ECO:0000313" key="15">
    <source>
        <dbReference type="Proteomes" id="UP000625711"/>
    </source>
</evidence>
<dbReference type="InterPro" id="IPR045116">
    <property type="entry name" value="Clp1/Grc3"/>
</dbReference>
<dbReference type="GO" id="GO:0000448">
    <property type="term" value="P:cleavage in ITS2 between 5.8S rRNA and LSU-rRNA of tricistronic rRNA transcript (SSU-rRNA, 5.8S rRNA, LSU-rRNA)"/>
    <property type="evidence" value="ECO:0007669"/>
    <property type="project" value="TreeGrafter"/>
</dbReference>
<evidence type="ECO:0000259" key="11">
    <source>
        <dbReference type="Pfam" id="PF16575"/>
    </source>
</evidence>
<evidence type="ECO:0000256" key="9">
    <source>
        <dbReference type="ARBA" id="ARBA00071212"/>
    </source>
</evidence>
<dbReference type="InterPro" id="IPR032319">
    <property type="entry name" value="CLP1_P"/>
</dbReference>
<gene>
    <name evidence="14" type="ORF">GWI33_004491</name>
</gene>
<dbReference type="InterPro" id="IPR057573">
    <property type="entry name" value="NOL9_N"/>
</dbReference>
<dbReference type="GO" id="GO:0005524">
    <property type="term" value="F:ATP binding"/>
    <property type="evidence" value="ECO:0007669"/>
    <property type="project" value="UniProtKB-KW"/>
</dbReference>
<evidence type="ECO:0000256" key="2">
    <source>
        <dbReference type="ARBA" id="ARBA00011003"/>
    </source>
</evidence>
<dbReference type="GO" id="GO:0051731">
    <property type="term" value="F:polynucleotide 5'-hydroxyl-kinase activity"/>
    <property type="evidence" value="ECO:0007669"/>
    <property type="project" value="InterPro"/>
</dbReference>
<feature type="region of interest" description="Disordered" evidence="10">
    <location>
        <begin position="92"/>
        <end position="138"/>
    </location>
</feature>
<keyword evidence="6" id="KW-0418">Kinase</keyword>
<evidence type="ECO:0000259" key="13">
    <source>
        <dbReference type="Pfam" id="PF25467"/>
    </source>
</evidence>
<dbReference type="InterPro" id="IPR057570">
    <property type="entry name" value="NOL9_C"/>
</dbReference>
<keyword evidence="7" id="KW-0067">ATP-binding</keyword>
<comment type="caution">
    <text evidence="14">The sequence shown here is derived from an EMBL/GenBank/DDBJ whole genome shotgun (WGS) entry which is preliminary data.</text>
</comment>
<dbReference type="Gene3D" id="3.40.50.300">
    <property type="entry name" value="P-loop containing nucleotide triphosphate hydrolases"/>
    <property type="match status" value="1"/>
</dbReference>
<keyword evidence="15" id="KW-1185">Reference proteome</keyword>
<keyword evidence="8" id="KW-0539">Nucleus</keyword>
<dbReference type="PANTHER" id="PTHR12755:SF3">
    <property type="entry name" value="POLYNUCLEOTIDE 5'-HYDROXYL-KINASE NOL9"/>
    <property type="match status" value="1"/>
</dbReference>
<feature type="domain" description="NOL9 N-terminal" evidence="12">
    <location>
        <begin position="411"/>
        <end position="529"/>
    </location>
</feature>
<dbReference type="Pfam" id="PF24419">
    <property type="entry name" value="Cupin_NOL9"/>
    <property type="match status" value="1"/>
</dbReference>
<evidence type="ECO:0000313" key="14">
    <source>
        <dbReference type="EMBL" id="KAF7281631.1"/>
    </source>
</evidence>
<evidence type="ECO:0000256" key="3">
    <source>
        <dbReference type="ARBA" id="ARBA00022552"/>
    </source>
</evidence>
<accession>A0A834ILH5</accession>
<evidence type="ECO:0000256" key="1">
    <source>
        <dbReference type="ARBA" id="ARBA00004604"/>
    </source>
</evidence>
<organism evidence="14 15">
    <name type="scientific">Rhynchophorus ferrugineus</name>
    <name type="common">Red palm weevil</name>
    <name type="synonym">Curculio ferrugineus</name>
    <dbReference type="NCBI Taxonomy" id="354439"/>
    <lineage>
        <taxon>Eukaryota</taxon>
        <taxon>Metazoa</taxon>
        <taxon>Ecdysozoa</taxon>
        <taxon>Arthropoda</taxon>
        <taxon>Hexapoda</taxon>
        <taxon>Insecta</taxon>
        <taxon>Pterygota</taxon>
        <taxon>Neoptera</taxon>
        <taxon>Endopterygota</taxon>
        <taxon>Coleoptera</taxon>
        <taxon>Polyphaga</taxon>
        <taxon>Cucujiformia</taxon>
        <taxon>Curculionidae</taxon>
        <taxon>Dryophthorinae</taxon>
        <taxon>Rhynchophorus</taxon>
    </lineage>
</organism>
<dbReference type="Pfam" id="PF25467">
    <property type="entry name" value="NOL9_C"/>
    <property type="match status" value="1"/>
</dbReference>
<evidence type="ECO:0000256" key="5">
    <source>
        <dbReference type="ARBA" id="ARBA00022741"/>
    </source>
</evidence>
<name>A0A834ILH5_RHYFE</name>
<dbReference type="AlphaFoldDB" id="A0A834ILH5"/>
<keyword evidence="5" id="KW-0547">Nucleotide-binding</keyword>
<dbReference type="PANTHER" id="PTHR12755">
    <property type="entry name" value="CLEAVAGE/POLYADENYLATION FACTOR IA SUBUNIT CLP1P"/>
    <property type="match status" value="1"/>
</dbReference>
<evidence type="ECO:0000259" key="12">
    <source>
        <dbReference type="Pfam" id="PF24419"/>
    </source>
</evidence>
<dbReference type="SUPFAM" id="SSF52540">
    <property type="entry name" value="P-loop containing nucleoside triphosphate hydrolases"/>
    <property type="match status" value="1"/>
</dbReference>
<comment type="subcellular location">
    <subcellularLocation>
        <location evidence="1">Nucleus</location>
        <location evidence="1">Nucleolus</location>
    </subcellularLocation>
</comment>
<feature type="domain" description="NOL9 C-terminal" evidence="13">
    <location>
        <begin position="789"/>
        <end position="875"/>
    </location>
</feature>
<dbReference type="InterPro" id="IPR027417">
    <property type="entry name" value="P-loop_NTPase"/>
</dbReference>
<dbReference type="EMBL" id="JAACXV010000232">
    <property type="protein sequence ID" value="KAF7281631.1"/>
    <property type="molecule type" value="Genomic_DNA"/>
</dbReference>
<evidence type="ECO:0000256" key="7">
    <source>
        <dbReference type="ARBA" id="ARBA00022840"/>
    </source>
</evidence>
<feature type="region of interest" description="Disordered" evidence="10">
    <location>
        <begin position="187"/>
        <end position="219"/>
    </location>
</feature>
<feature type="compositionally biased region" description="Basic residues" evidence="10">
    <location>
        <begin position="187"/>
        <end position="197"/>
    </location>
</feature>
<sequence>MKVVNKLDENYLELIRDALNKKTKGVNLKKSENSRKSACNVATQNPHVKLKKEMFKAKERLNRSAKRRIKTEKTTLINSCSDNSMINITTRFSKKNGRKNEKPNSKSDVLPSKNEESVKVVQKDNSKSEILTKTNKSKVSASVNKAKKIYVLNPQKLGDSQCESLDDITQQTRVTSPLNVVNKKIKNTKPKSKRIKQPKSSEQEILKPTINPTNGNDIKTEDKFSKHLKRFKLNYNKSVEQGIAIGKNKKRVDIFDCCDNEEVCVKGLKFNRFCSQFIQVYNEHAITQGGQFNIPKKHFNISLSDIESDTVQNDKLFKDDEIKAVEGQQTVKKIIESGINQNAIYNGKNNSIQDVKTSNHQVETRIQCYANRDNQISDDESSSDFGINIPKSSEDANIESEEKEYNNIIKLKNNNILVLLDPCCLIHFHGLCIVEVINGEIEVLGAILNKSNGSQKIFSPRGSSLLYIKNNLSFSTVTDIHISELDIKELPEEYHNKTYNENTAILLCRELHEFYIGFIESHIPQIIFPVEFTGPRVDFALTGVWNKLETDNKWIDILEDISVHSTVAIVGGKGTGKSTFLRYSVNNLLAKFAQVRVVDLDSGQSEFTIPGVISIITVEDYLLGPNYTHFLNPDCMILCHINIGHDINKYIQSVKYLSEFLSTLSPMPTLINFPGFTLGLGLDICLNAINLFKPTALIEILSQNKIKNYNINLTPANVKEYAKQKTILGSNLIKPMENLWYEYISLNSLADNQSTAWSLESRQSREISILSYFGKLMSDSIKDLSNTAINMYSINLSSVTLKNSEGHTVSPLAINANLVVLGSPLEAESFTYYIYGYGVVRGIDLQNDILILLTPEPLEVLNKVNHIIMGSVTMPPSLLMNVADVKGLIPYVSVGELVEFGQFTKRSYLPPGK</sequence>